<dbReference type="PANTHER" id="PTHR30329">
    <property type="entry name" value="STATOR ELEMENT OF FLAGELLAR MOTOR COMPLEX"/>
    <property type="match status" value="1"/>
</dbReference>
<evidence type="ECO:0000259" key="12">
    <source>
        <dbReference type="PROSITE" id="PS51123"/>
    </source>
</evidence>
<evidence type="ECO:0000256" key="4">
    <source>
        <dbReference type="ARBA" id="ARBA00022452"/>
    </source>
</evidence>
<dbReference type="InterPro" id="IPR006664">
    <property type="entry name" value="OMP_bac"/>
</dbReference>
<dbReference type="Pfam" id="PF00691">
    <property type="entry name" value="OmpA"/>
    <property type="match status" value="1"/>
</dbReference>
<feature type="signal peptide" evidence="11">
    <location>
        <begin position="1"/>
        <end position="20"/>
    </location>
</feature>
<gene>
    <name evidence="13" type="ORF">HWA77_20350</name>
</gene>
<comment type="similarity">
    <text evidence="2">Belongs to the outer membrane OOP (TC 1.B.6) superfamily. OmpA family.</text>
</comment>
<dbReference type="PROSITE" id="PS51123">
    <property type="entry name" value="OMPA_2"/>
    <property type="match status" value="1"/>
</dbReference>
<evidence type="ECO:0000256" key="9">
    <source>
        <dbReference type="ARBA" id="ARBA00023237"/>
    </source>
</evidence>
<dbReference type="Proteomes" id="UP000533429">
    <property type="component" value="Unassembled WGS sequence"/>
</dbReference>
<evidence type="ECO:0000256" key="7">
    <source>
        <dbReference type="ARBA" id="ARBA00023114"/>
    </source>
</evidence>
<evidence type="ECO:0000256" key="6">
    <source>
        <dbReference type="ARBA" id="ARBA00023065"/>
    </source>
</evidence>
<dbReference type="EMBL" id="JABXOR010001305">
    <property type="protein sequence ID" value="NVP02566.1"/>
    <property type="molecule type" value="Genomic_DNA"/>
</dbReference>
<evidence type="ECO:0000313" key="14">
    <source>
        <dbReference type="Proteomes" id="UP000533429"/>
    </source>
</evidence>
<dbReference type="InterPro" id="IPR036737">
    <property type="entry name" value="OmpA-like_sf"/>
</dbReference>
<evidence type="ECO:0000256" key="2">
    <source>
        <dbReference type="ARBA" id="ARBA00005710"/>
    </source>
</evidence>
<keyword evidence="8 10" id="KW-0472">Membrane</keyword>
<name>A0A850QVA5_PHODD</name>
<keyword evidence="3" id="KW-0813">Transport</keyword>
<keyword evidence="11" id="KW-0732">Signal</keyword>
<evidence type="ECO:0000256" key="1">
    <source>
        <dbReference type="ARBA" id="ARBA00004571"/>
    </source>
</evidence>
<dbReference type="InterPro" id="IPR050330">
    <property type="entry name" value="Bact_OuterMem_StrucFunc"/>
</dbReference>
<keyword evidence="7" id="KW-0626">Porin</keyword>
<dbReference type="SUPFAM" id="SSF56925">
    <property type="entry name" value="OMPA-like"/>
    <property type="match status" value="1"/>
</dbReference>
<organism evidence="13 14">
    <name type="scientific">Photobacterium damselae subsp. damselae</name>
    <name type="common">Listonella damsela</name>
    <dbReference type="NCBI Taxonomy" id="85581"/>
    <lineage>
        <taxon>Bacteria</taxon>
        <taxon>Pseudomonadati</taxon>
        <taxon>Pseudomonadota</taxon>
        <taxon>Gammaproteobacteria</taxon>
        <taxon>Vibrionales</taxon>
        <taxon>Vibrionaceae</taxon>
        <taxon>Photobacterium</taxon>
    </lineage>
</organism>
<dbReference type="PRINTS" id="PR01021">
    <property type="entry name" value="OMPADOMAIN"/>
</dbReference>
<feature type="domain" description="OmpA-like" evidence="12">
    <location>
        <begin position="211"/>
        <end position="330"/>
    </location>
</feature>
<sequence>MFKFRIVLPFAFLIPCVVHANNNDLWYLGIRVGSTHHSDIFSGINKNVSLLDNDDIGGGLFTGYNITPWFAIETGYTWLGNTELDFNNGDGIKVKSQAIDLVGKFTWHTNDYIGIYAKLGGSYIYSKAKYFGTDFKDNNINGTVGAGFEFSLKDNLLARLEYQYYHDIELKDKGYHDNWNSQFYGLSLIYSWGASDYKDISSTPRYVDKVYTSRLKELKFDIPFEFDDATVTSNIVDQMSPVLERLKNEDLSKIYITGYTDSTGKGSYNKKLSERRANAVYDSVRNDLLNISDSRIIIKGEGEAKPRASNKTKDGRAKNRRVEIFSPSIDTEVIIQEPIKNDK</sequence>
<dbReference type="PANTHER" id="PTHR30329:SF21">
    <property type="entry name" value="LIPOPROTEIN YIAD-RELATED"/>
    <property type="match status" value="1"/>
</dbReference>
<dbReference type="GO" id="GO:0046930">
    <property type="term" value="C:pore complex"/>
    <property type="evidence" value="ECO:0007669"/>
    <property type="project" value="UniProtKB-KW"/>
</dbReference>
<keyword evidence="9" id="KW-0998">Cell outer membrane</keyword>
<dbReference type="CDD" id="cd07185">
    <property type="entry name" value="OmpA_C-like"/>
    <property type="match status" value="1"/>
</dbReference>
<evidence type="ECO:0000256" key="8">
    <source>
        <dbReference type="ARBA" id="ARBA00023136"/>
    </source>
</evidence>
<keyword evidence="5" id="KW-0812">Transmembrane</keyword>
<evidence type="ECO:0000256" key="5">
    <source>
        <dbReference type="ARBA" id="ARBA00022692"/>
    </source>
</evidence>
<dbReference type="GO" id="GO:0006811">
    <property type="term" value="P:monoatomic ion transport"/>
    <property type="evidence" value="ECO:0007669"/>
    <property type="project" value="UniProtKB-KW"/>
</dbReference>
<dbReference type="Gene3D" id="3.30.1330.60">
    <property type="entry name" value="OmpA-like domain"/>
    <property type="match status" value="1"/>
</dbReference>
<accession>A0A850QVA5</accession>
<comment type="caution">
    <text evidence="13">The sequence shown here is derived from an EMBL/GenBank/DDBJ whole genome shotgun (WGS) entry which is preliminary data.</text>
</comment>
<evidence type="ECO:0000313" key="13">
    <source>
        <dbReference type="EMBL" id="NVP02566.1"/>
    </source>
</evidence>
<feature type="chain" id="PRO_5032954806" evidence="11">
    <location>
        <begin position="21"/>
        <end position="343"/>
    </location>
</feature>
<protein>
    <submittedName>
        <fullName evidence="13">Outer membrane beta-barrel protein</fullName>
    </submittedName>
</protein>
<comment type="subcellular location">
    <subcellularLocation>
        <location evidence="1">Cell outer membrane</location>
        <topology evidence="1">Multi-pass membrane protein</topology>
    </subcellularLocation>
</comment>
<dbReference type="Gene3D" id="2.40.160.20">
    <property type="match status" value="1"/>
</dbReference>
<evidence type="ECO:0000256" key="11">
    <source>
        <dbReference type="SAM" id="SignalP"/>
    </source>
</evidence>
<keyword evidence="6" id="KW-0406">Ion transport</keyword>
<reference evidence="13 14" key="1">
    <citation type="submission" date="2020-06" db="EMBL/GenBank/DDBJ databases">
        <title>Photobacterium damselae subsp. damselae comparative genomics.</title>
        <authorList>
            <person name="Osorio C.R."/>
        </authorList>
    </citation>
    <scope>NUCLEOTIDE SEQUENCE [LARGE SCALE GENOMIC DNA]</scope>
    <source>
        <strain evidence="13 14">TW250/03</strain>
    </source>
</reference>
<proteinExistence type="inferred from homology"/>
<dbReference type="GO" id="GO:0015288">
    <property type="term" value="F:porin activity"/>
    <property type="evidence" value="ECO:0007669"/>
    <property type="project" value="UniProtKB-KW"/>
</dbReference>
<dbReference type="InterPro" id="IPR011250">
    <property type="entry name" value="OMP/PagP_B-barrel"/>
</dbReference>
<evidence type="ECO:0000256" key="10">
    <source>
        <dbReference type="PROSITE-ProRule" id="PRU00473"/>
    </source>
</evidence>
<dbReference type="AlphaFoldDB" id="A0A850QVA5"/>
<dbReference type="InterPro" id="IPR006665">
    <property type="entry name" value="OmpA-like"/>
</dbReference>
<dbReference type="GO" id="GO:0009279">
    <property type="term" value="C:cell outer membrane"/>
    <property type="evidence" value="ECO:0007669"/>
    <property type="project" value="UniProtKB-SubCell"/>
</dbReference>
<evidence type="ECO:0000256" key="3">
    <source>
        <dbReference type="ARBA" id="ARBA00022448"/>
    </source>
</evidence>
<keyword evidence="4" id="KW-1134">Transmembrane beta strand</keyword>
<dbReference type="Pfam" id="PF01389">
    <property type="entry name" value="OmpA_membrane"/>
    <property type="match status" value="1"/>
</dbReference>
<dbReference type="SUPFAM" id="SSF103088">
    <property type="entry name" value="OmpA-like"/>
    <property type="match status" value="1"/>
</dbReference>
<dbReference type="InterPro" id="IPR000498">
    <property type="entry name" value="OmpA-like_TM_dom"/>
</dbReference>